<dbReference type="GO" id="GO:0050515">
    <property type="term" value="F:4-(cytidine 5'-diphospho)-2-C-methyl-D-erythritol kinase activity"/>
    <property type="evidence" value="ECO:0007669"/>
    <property type="project" value="UniProtKB-EC"/>
</dbReference>
<protein>
    <recommendedName>
        <fullName evidence="3 9">4-diphosphocytidyl-2-C-methyl-D-erythritol kinase</fullName>
        <shortName evidence="9">CMK</shortName>
        <ecNumber evidence="2 9">2.7.1.148</ecNumber>
    </recommendedName>
    <alternativeName>
        <fullName evidence="8 9">4-(cytidine-5'-diphospho)-2-C-methyl-D-erythritol kinase</fullName>
    </alternativeName>
</protein>
<dbReference type="Gene3D" id="3.30.70.890">
    <property type="entry name" value="GHMP kinase, C-terminal domain"/>
    <property type="match status" value="1"/>
</dbReference>
<dbReference type="PANTHER" id="PTHR43527:SF2">
    <property type="entry name" value="4-DIPHOSPHOCYTIDYL-2-C-METHYL-D-ERYTHRITOL KINASE, CHLOROPLASTIC"/>
    <property type="match status" value="1"/>
</dbReference>
<evidence type="ECO:0000256" key="5">
    <source>
        <dbReference type="ARBA" id="ARBA00022741"/>
    </source>
</evidence>
<evidence type="ECO:0000313" key="13">
    <source>
        <dbReference type="Proteomes" id="UP000636755"/>
    </source>
</evidence>
<feature type="active site" evidence="9">
    <location>
        <position position="10"/>
    </location>
</feature>
<dbReference type="PANTHER" id="PTHR43527">
    <property type="entry name" value="4-DIPHOSPHOCYTIDYL-2-C-METHYL-D-ERYTHRITOL KINASE, CHLOROPLASTIC"/>
    <property type="match status" value="1"/>
</dbReference>
<comment type="similarity">
    <text evidence="1 9">Belongs to the GHMP kinase family. IspE subfamily.</text>
</comment>
<dbReference type="SUPFAM" id="SSF54211">
    <property type="entry name" value="Ribosomal protein S5 domain 2-like"/>
    <property type="match status" value="1"/>
</dbReference>
<comment type="catalytic activity">
    <reaction evidence="9">
        <text>4-CDP-2-C-methyl-D-erythritol + ATP = 4-CDP-2-C-methyl-D-erythritol 2-phosphate + ADP + H(+)</text>
        <dbReference type="Rhea" id="RHEA:18437"/>
        <dbReference type="ChEBI" id="CHEBI:15378"/>
        <dbReference type="ChEBI" id="CHEBI:30616"/>
        <dbReference type="ChEBI" id="CHEBI:57823"/>
        <dbReference type="ChEBI" id="CHEBI:57919"/>
        <dbReference type="ChEBI" id="CHEBI:456216"/>
        <dbReference type="EC" id="2.7.1.148"/>
    </reaction>
</comment>
<keyword evidence="6 9" id="KW-0418">Kinase</keyword>
<dbReference type="PIRSF" id="PIRSF010376">
    <property type="entry name" value="IspE"/>
    <property type="match status" value="1"/>
</dbReference>
<evidence type="ECO:0000256" key="4">
    <source>
        <dbReference type="ARBA" id="ARBA00022679"/>
    </source>
</evidence>
<evidence type="ECO:0000256" key="7">
    <source>
        <dbReference type="ARBA" id="ARBA00022840"/>
    </source>
</evidence>
<dbReference type="Pfam" id="PF00288">
    <property type="entry name" value="GHMP_kinases_N"/>
    <property type="match status" value="1"/>
</dbReference>
<keyword evidence="9" id="KW-0414">Isoprene biosynthesis</keyword>
<evidence type="ECO:0000256" key="2">
    <source>
        <dbReference type="ARBA" id="ARBA00012052"/>
    </source>
</evidence>
<accession>A0ABR7HK22</accession>
<evidence type="ECO:0000256" key="1">
    <source>
        <dbReference type="ARBA" id="ARBA00009684"/>
    </source>
</evidence>
<keyword evidence="13" id="KW-1185">Reference proteome</keyword>
<evidence type="ECO:0000313" key="12">
    <source>
        <dbReference type="EMBL" id="MBC5727873.1"/>
    </source>
</evidence>
<comment type="function">
    <text evidence="9">Catalyzes the phosphorylation of the position 2 hydroxy group of 4-diphosphocytidyl-2C-methyl-D-erythritol.</text>
</comment>
<dbReference type="Pfam" id="PF08544">
    <property type="entry name" value="GHMP_kinases_C"/>
    <property type="match status" value="1"/>
</dbReference>
<name>A0ABR7HK22_9FIRM</name>
<keyword evidence="5 9" id="KW-0547">Nucleotide-binding</keyword>
<feature type="active site" evidence="9">
    <location>
        <position position="137"/>
    </location>
</feature>
<dbReference type="InterPro" id="IPR013750">
    <property type="entry name" value="GHMP_kinase_C_dom"/>
</dbReference>
<feature type="binding site" evidence="9">
    <location>
        <begin position="95"/>
        <end position="105"/>
    </location>
    <ligand>
        <name>ATP</name>
        <dbReference type="ChEBI" id="CHEBI:30616"/>
    </ligand>
</feature>
<proteinExistence type="inferred from homology"/>
<dbReference type="EC" id="2.7.1.148" evidence="2 9"/>
<evidence type="ECO:0000259" key="10">
    <source>
        <dbReference type="Pfam" id="PF00288"/>
    </source>
</evidence>
<reference evidence="12 13" key="1">
    <citation type="submission" date="2020-08" db="EMBL/GenBank/DDBJ databases">
        <title>Genome public.</title>
        <authorList>
            <person name="Liu C."/>
            <person name="Sun Q."/>
        </authorList>
    </citation>
    <scope>NUCLEOTIDE SEQUENCE [LARGE SCALE GENOMIC DNA]</scope>
    <source>
        <strain evidence="12 13">NSJ-71</strain>
    </source>
</reference>
<evidence type="ECO:0000256" key="8">
    <source>
        <dbReference type="ARBA" id="ARBA00032554"/>
    </source>
</evidence>
<gene>
    <name evidence="9" type="primary">ispE</name>
    <name evidence="12" type="ORF">H8R91_04945</name>
</gene>
<evidence type="ECO:0000256" key="3">
    <source>
        <dbReference type="ARBA" id="ARBA00017473"/>
    </source>
</evidence>
<dbReference type="InterPro" id="IPR004424">
    <property type="entry name" value="IspE"/>
</dbReference>
<dbReference type="InterPro" id="IPR036554">
    <property type="entry name" value="GHMP_kinase_C_sf"/>
</dbReference>
<dbReference type="InterPro" id="IPR006204">
    <property type="entry name" value="GHMP_kinase_N_dom"/>
</dbReference>
<evidence type="ECO:0000256" key="6">
    <source>
        <dbReference type="ARBA" id="ARBA00022777"/>
    </source>
</evidence>
<feature type="domain" description="GHMP kinase C-terminal" evidence="11">
    <location>
        <begin position="204"/>
        <end position="274"/>
    </location>
</feature>
<dbReference type="Gene3D" id="3.30.230.10">
    <property type="match status" value="1"/>
</dbReference>
<dbReference type="NCBIfam" id="TIGR00154">
    <property type="entry name" value="ispE"/>
    <property type="match status" value="1"/>
</dbReference>
<dbReference type="HAMAP" id="MF_00061">
    <property type="entry name" value="IspE"/>
    <property type="match status" value="1"/>
</dbReference>
<keyword evidence="4 9" id="KW-0808">Transferase</keyword>
<sequence>MEIKVLAPAKINLTLDVTGKRPDGYHNILSIMQSVDLYDTITVTDNDSGQITVSCNYEGVPCDEKNICYKAAERFFIATRNEGQGVHINIDKVIPTQAGLAGGSTDGAAVLMGLNKMFDAFLKPDELHEIAEKIGADVPFCLVGGTKYATGIGTKLQKMPNFLASHIVICKPDNISVSTAEAYKKVDALNPHPPYTDEMIKSLFSRDMFRITSTLFNDFELALKLEEVNDIKRIMYKRKALGASMSGSGSAVFAVYNSERKAKKCVDALKEKYDKVFLCHPTKEGCKIV</sequence>
<evidence type="ECO:0000259" key="11">
    <source>
        <dbReference type="Pfam" id="PF08544"/>
    </source>
</evidence>
<dbReference type="Proteomes" id="UP000636755">
    <property type="component" value="Unassembled WGS sequence"/>
</dbReference>
<feature type="domain" description="GHMP kinase N-terminal" evidence="10">
    <location>
        <begin position="66"/>
        <end position="145"/>
    </location>
</feature>
<dbReference type="InterPro" id="IPR014721">
    <property type="entry name" value="Ribsml_uS5_D2-typ_fold_subgr"/>
</dbReference>
<comment type="pathway">
    <text evidence="9">Isoprenoid biosynthesis; isopentenyl diphosphate biosynthesis via DXP pathway; isopentenyl diphosphate from 1-deoxy-D-xylulose 5-phosphate: step 3/6.</text>
</comment>
<keyword evidence="7 9" id="KW-0067">ATP-binding</keyword>
<comment type="caution">
    <text evidence="12">The sequence shown here is derived from an EMBL/GenBank/DDBJ whole genome shotgun (WGS) entry which is preliminary data.</text>
</comment>
<dbReference type="SUPFAM" id="SSF55060">
    <property type="entry name" value="GHMP Kinase, C-terminal domain"/>
    <property type="match status" value="1"/>
</dbReference>
<evidence type="ECO:0000256" key="9">
    <source>
        <dbReference type="HAMAP-Rule" id="MF_00061"/>
    </source>
</evidence>
<dbReference type="RefSeq" id="WP_186935124.1">
    <property type="nucleotide sequence ID" value="NZ_JACOPS010000002.1"/>
</dbReference>
<organism evidence="12 13">
    <name type="scientific">Ruminococcus intestinalis</name>
    <dbReference type="NCBI Taxonomy" id="2763066"/>
    <lineage>
        <taxon>Bacteria</taxon>
        <taxon>Bacillati</taxon>
        <taxon>Bacillota</taxon>
        <taxon>Clostridia</taxon>
        <taxon>Eubacteriales</taxon>
        <taxon>Oscillospiraceae</taxon>
        <taxon>Ruminococcus</taxon>
    </lineage>
</organism>
<dbReference type="EMBL" id="JACOPS010000002">
    <property type="protein sequence ID" value="MBC5727873.1"/>
    <property type="molecule type" value="Genomic_DNA"/>
</dbReference>
<dbReference type="InterPro" id="IPR020568">
    <property type="entry name" value="Ribosomal_Su5_D2-typ_SF"/>
</dbReference>